<dbReference type="AlphaFoldDB" id="A0A284VS49"/>
<dbReference type="EMBL" id="FZMP01000206">
    <property type="protein sequence ID" value="SNQ62110.1"/>
    <property type="molecule type" value="Genomic_DNA"/>
</dbReference>
<dbReference type="Proteomes" id="UP000218615">
    <property type="component" value="Unassembled WGS sequence"/>
</dbReference>
<proteinExistence type="predicted"/>
<organism evidence="1 2">
    <name type="scientific">Candidatus Methanoperedens nitratireducens</name>
    <dbReference type="NCBI Taxonomy" id="1392998"/>
    <lineage>
        <taxon>Archaea</taxon>
        <taxon>Methanobacteriati</taxon>
        <taxon>Methanobacteriota</taxon>
        <taxon>Stenosarchaea group</taxon>
        <taxon>Methanomicrobia</taxon>
        <taxon>Methanosarcinales</taxon>
        <taxon>ANME-2 cluster</taxon>
        <taxon>Candidatus Methanoperedentaceae</taxon>
        <taxon>Candidatus Methanoperedens</taxon>
    </lineage>
</organism>
<gene>
    <name evidence="1" type="ORF">MNV_590042</name>
</gene>
<reference evidence="2" key="1">
    <citation type="submission" date="2017-06" db="EMBL/GenBank/DDBJ databases">
        <authorList>
            <person name="Cremers G."/>
        </authorList>
    </citation>
    <scope>NUCLEOTIDE SEQUENCE [LARGE SCALE GENOMIC DNA]</scope>
</reference>
<evidence type="ECO:0000313" key="1">
    <source>
        <dbReference type="EMBL" id="SNQ62110.1"/>
    </source>
</evidence>
<evidence type="ECO:0000313" key="2">
    <source>
        <dbReference type="Proteomes" id="UP000218615"/>
    </source>
</evidence>
<sequence length="57" mass="6222">MMSKTLEKVQAAGNDISAVIEKHNLCELEALLAIESVRISIEVSIMRKAGAFIPRPV</sequence>
<accession>A0A284VS49</accession>
<name>A0A284VS49_9EURY</name>
<protein>
    <submittedName>
        <fullName evidence="1">Uncharacterized protein</fullName>
    </submittedName>
</protein>
<keyword evidence="2" id="KW-1185">Reference proteome</keyword>